<evidence type="ECO:0000313" key="2">
    <source>
        <dbReference type="Proteomes" id="UP000597444"/>
    </source>
</evidence>
<keyword evidence="2" id="KW-1185">Reference proteome</keyword>
<organism evidence="1 2">
    <name type="scientific">Reticulibacter mediterranei</name>
    <dbReference type="NCBI Taxonomy" id="2778369"/>
    <lineage>
        <taxon>Bacteria</taxon>
        <taxon>Bacillati</taxon>
        <taxon>Chloroflexota</taxon>
        <taxon>Ktedonobacteria</taxon>
        <taxon>Ktedonobacterales</taxon>
        <taxon>Reticulibacteraceae</taxon>
        <taxon>Reticulibacter</taxon>
    </lineage>
</organism>
<dbReference type="AlphaFoldDB" id="A0A8J3IS87"/>
<reference evidence="1" key="1">
    <citation type="submission" date="2020-10" db="EMBL/GenBank/DDBJ databases">
        <title>Taxonomic study of unclassified bacteria belonging to the class Ktedonobacteria.</title>
        <authorList>
            <person name="Yabe S."/>
            <person name="Wang C.M."/>
            <person name="Zheng Y."/>
            <person name="Sakai Y."/>
            <person name="Cavaletti L."/>
            <person name="Monciardini P."/>
            <person name="Donadio S."/>
        </authorList>
    </citation>
    <scope>NUCLEOTIDE SEQUENCE</scope>
    <source>
        <strain evidence="1">ID150040</strain>
    </source>
</reference>
<dbReference type="EMBL" id="BNJK01000004">
    <property type="protein sequence ID" value="GHP01100.1"/>
    <property type="molecule type" value="Genomic_DNA"/>
</dbReference>
<name>A0A8J3IS87_9CHLR</name>
<evidence type="ECO:0000313" key="1">
    <source>
        <dbReference type="EMBL" id="GHP01100.1"/>
    </source>
</evidence>
<proteinExistence type="predicted"/>
<protein>
    <submittedName>
        <fullName evidence="1">Uncharacterized protein</fullName>
    </submittedName>
</protein>
<dbReference type="Proteomes" id="UP000597444">
    <property type="component" value="Unassembled WGS sequence"/>
</dbReference>
<sequence>MVKQRDGVRRSATNAQTAYKFVEANVTLQAQAERRGSERSHPKTLPCEGFLRLDAGAIFPPLPEGQGHPNGDM</sequence>
<gene>
    <name evidence="1" type="ORF">KSF_111470</name>
</gene>
<comment type="caution">
    <text evidence="1">The sequence shown here is derived from an EMBL/GenBank/DDBJ whole genome shotgun (WGS) entry which is preliminary data.</text>
</comment>
<accession>A0A8J3IS87</accession>